<name>A0A3S1BUS3_ELYCH</name>
<protein>
    <recommendedName>
        <fullName evidence="6">Hcy-binding domain-containing protein</fullName>
    </recommendedName>
</protein>
<comment type="caution">
    <text evidence="7">The sequence shown here is derived from an EMBL/GenBank/DDBJ whole genome shotgun (WGS) entry which is preliminary data.</text>
</comment>
<dbReference type="GO" id="GO:0008168">
    <property type="term" value="F:methyltransferase activity"/>
    <property type="evidence" value="ECO:0007669"/>
    <property type="project" value="UniProtKB-UniRule"/>
</dbReference>
<reference evidence="7 8" key="1">
    <citation type="submission" date="2019-01" db="EMBL/GenBank/DDBJ databases">
        <title>A draft genome assembly of the solar-powered sea slug Elysia chlorotica.</title>
        <authorList>
            <person name="Cai H."/>
            <person name="Li Q."/>
            <person name="Fang X."/>
            <person name="Li J."/>
            <person name="Curtis N.E."/>
            <person name="Altenburger A."/>
            <person name="Shibata T."/>
            <person name="Feng M."/>
            <person name="Maeda T."/>
            <person name="Schwartz J.A."/>
            <person name="Shigenobu S."/>
            <person name="Lundholm N."/>
            <person name="Nishiyama T."/>
            <person name="Yang H."/>
            <person name="Hasebe M."/>
            <person name="Li S."/>
            <person name="Pierce S.K."/>
            <person name="Wang J."/>
        </authorList>
    </citation>
    <scope>NUCLEOTIDE SEQUENCE [LARGE SCALE GENOMIC DNA]</scope>
    <source>
        <strain evidence="7">EC2010</strain>
        <tissue evidence="7">Whole organism of an adult</tissue>
    </source>
</reference>
<dbReference type="Pfam" id="PF02574">
    <property type="entry name" value="S-methyl_trans"/>
    <property type="match status" value="1"/>
</dbReference>
<dbReference type="AlphaFoldDB" id="A0A3S1BUS3"/>
<dbReference type="Gene3D" id="3.20.20.330">
    <property type="entry name" value="Homocysteine-binding-like domain"/>
    <property type="match status" value="1"/>
</dbReference>
<evidence type="ECO:0000259" key="6">
    <source>
        <dbReference type="PROSITE" id="PS50970"/>
    </source>
</evidence>
<feature type="domain" description="Hcy-binding" evidence="6">
    <location>
        <begin position="8"/>
        <end position="313"/>
    </location>
</feature>
<evidence type="ECO:0000256" key="2">
    <source>
        <dbReference type="ARBA" id="ARBA00022679"/>
    </source>
</evidence>
<dbReference type="EMBL" id="RQTK01000747">
    <property type="protein sequence ID" value="RUS75368.1"/>
    <property type="molecule type" value="Genomic_DNA"/>
</dbReference>
<dbReference type="PIRSF" id="PIRSF037505">
    <property type="entry name" value="Betaine_HMT"/>
    <property type="match status" value="1"/>
</dbReference>
<comment type="pathway">
    <text evidence="3">Amino-acid biosynthesis; L-methionine biosynthesis via de novo pathway.</text>
</comment>
<dbReference type="GO" id="GO:0008270">
    <property type="term" value="F:zinc ion binding"/>
    <property type="evidence" value="ECO:0007669"/>
    <property type="project" value="InterPro"/>
</dbReference>
<dbReference type="InterPro" id="IPR036589">
    <property type="entry name" value="HCY_dom_sf"/>
</dbReference>
<keyword evidence="2 5" id="KW-0808">Transferase</keyword>
<keyword evidence="1 5" id="KW-0489">Methyltransferase</keyword>
<comment type="cofactor">
    <cofactor evidence="4">
        <name>Zn(2+)</name>
        <dbReference type="ChEBI" id="CHEBI:29105"/>
    </cofactor>
    <text evidence="4">Binds 1 zinc ion per subunit.</text>
</comment>
<dbReference type="GO" id="GO:0032259">
    <property type="term" value="P:methylation"/>
    <property type="evidence" value="ECO:0007669"/>
    <property type="project" value="UniProtKB-KW"/>
</dbReference>
<feature type="binding site" evidence="4 5">
    <location>
        <position position="215"/>
    </location>
    <ligand>
        <name>Zn(2+)</name>
        <dbReference type="ChEBI" id="CHEBI:29105"/>
    </ligand>
</feature>
<dbReference type="SUPFAM" id="SSF82282">
    <property type="entry name" value="Homocysteine S-methyltransferase"/>
    <property type="match status" value="1"/>
</dbReference>
<keyword evidence="4 5" id="KW-0862">Zinc</keyword>
<evidence type="ECO:0000256" key="4">
    <source>
        <dbReference type="PIRSR" id="PIRSR037505-2"/>
    </source>
</evidence>
<gene>
    <name evidence="7" type="ORF">EGW08_016858</name>
</gene>
<dbReference type="Proteomes" id="UP000271974">
    <property type="component" value="Unassembled WGS sequence"/>
</dbReference>
<dbReference type="InterPro" id="IPR003726">
    <property type="entry name" value="HCY_dom"/>
</dbReference>
<evidence type="ECO:0000256" key="5">
    <source>
        <dbReference type="PROSITE-ProRule" id="PRU00333"/>
    </source>
</evidence>
<keyword evidence="4 5" id="KW-0479">Metal-binding</keyword>
<proteinExistence type="predicted"/>
<organism evidence="7 8">
    <name type="scientific">Elysia chlorotica</name>
    <name type="common">Eastern emerald elysia</name>
    <name type="synonym">Sea slug</name>
    <dbReference type="NCBI Taxonomy" id="188477"/>
    <lineage>
        <taxon>Eukaryota</taxon>
        <taxon>Metazoa</taxon>
        <taxon>Spiralia</taxon>
        <taxon>Lophotrochozoa</taxon>
        <taxon>Mollusca</taxon>
        <taxon>Gastropoda</taxon>
        <taxon>Heterobranchia</taxon>
        <taxon>Euthyneura</taxon>
        <taxon>Panpulmonata</taxon>
        <taxon>Sacoglossa</taxon>
        <taxon>Placobranchoidea</taxon>
        <taxon>Plakobranchidae</taxon>
        <taxon>Elysia</taxon>
    </lineage>
</organism>
<evidence type="ECO:0000256" key="3">
    <source>
        <dbReference type="ARBA" id="ARBA00034478"/>
    </source>
</evidence>
<sequence>MEASICIVCLRERLRDGETVVCAEGYMWELERRGFVCSGDFTPEVVLDYPERVRALHEEFVLAGSDVVEAFTYYAHEAKLKSVGRESDFADLNLNSLKMAREIADRYGKLMAGNICNSTSFDPGDPDNVARTKNMFKVQIEWAVQGGADYIIAETFNELAEAKLALKVIQEYGNGLPAVVTMAPYSRDTTLEDIPLPDALRQLEVAGADVVGLNCSRGPETMMPLLEEARKTCKGPLAALPACFRTTQKENCYYRLTDPKNGKPLFPANLYCVQSSREDIRKFAEQARQLGVSYIGLCCGATPSLLREVAQVYGRNPELSRFAPNTSRNYYLKANLSARELKIKKLLFGEMSEQL</sequence>
<dbReference type="STRING" id="188477.A0A3S1BUS3"/>
<feature type="binding site" evidence="4 5">
    <location>
        <position position="299"/>
    </location>
    <ligand>
        <name>Zn(2+)</name>
        <dbReference type="ChEBI" id="CHEBI:29105"/>
    </ligand>
</feature>
<dbReference type="PROSITE" id="PS50970">
    <property type="entry name" value="HCY"/>
    <property type="match status" value="1"/>
</dbReference>
<feature type="binding site" evidence="4 5">
    <location>
        <position position="298"/>
    </location>
    <ligand>
        <name>Zn(2+)</name>
        <dbReference type="ChEBI" id="CHEBI:29105"/>
    </ligand>
</feature>
<dbReference type="PANTHER" id="PTHR11103">
    <property type="entry name" value="SLR1189 PROTEIN"/>
    <property type="match status" value="1"/>
</dbReference>
<evidence type="ECO:0000313" key="7">
    <source>
        <dbReference type="EMBL" id="RUS75368.1"/>
    </source>
</evidence>
<dbReference type="PANTHER" id="PTHR11103:SF18">
    <property type="entry name" value="SLR1189 PROTEIN"/>
    <property type="match status" value="1"/>
</dbReference>
<accession>A0A3S1BUS3</accession>
<dbReference type="OrthoDB" id="261426at2759"/>
<dbReference type="InterPro" id="IPR017226">
    <property type="entry name" value="BHMT-like"/>
</dbReference>
<keyword evidence="8" id="KW-1185">Reference proteome</keyword>
<evidence type="ECO:0000256" key="1">
    <source>
        <dbReference type="ARBA" id="ARBA00022603"/>
    </source>
</evidence>
<dbReference type="UniPathway" id="UPA00051">
    <property type="reaction ID" value="UER00083"/>
</dbReference>
<dbReference type="GO" id="GO:0009086">
    <property type="term" value="P:methionine biosynthetic process"/>
    <property type="evidence" value="ECO:0007669"/>
    <property type="project" value="InterPro"/>
</dbReference>
<evidence type="ECO:0000313" key="8">
    <source>
        <dbReference type="Proteomes" id="UP000271974"/>
    </source>
</evidence>